<dbReference type="InterPro" id="IPR036388">
    <property type="entry name" value="WH-like_DNA-bd_sf"/>
</dbReference>
<dbReference type="SUPFAM" id="SSF53822">
    <property type="entry name" value="Periplasmic binding protein-like I"/>
    <property type="match status" value="1"/>
</dbReference>
<organism evidence="5 6">
    <name type="scientific">Fusicatenibacter saccharivorans</name>
    <dbReference type="NCBI Taxonomy" id="1150298"/>
    <lineage>
        <taxon>Bacteria</taxon>
        <taxon>Bacillati</taxon>
        <taxon>Bacillota</taxon>
        <taxon>Clostridia</taxon>
        <taxon>Lachnospirales</taxon>
        <taxon>Lachnospiraceae</taxon>
        <taxon>Fusicatenibacter</taxon>
    </lineage>
</organism>
<accession>A0A173YB95</accession>
<keyword evidence="2" id="KW-0238">DNA-binding</keyword>
<dbReference type="SUPFAM" id="SSF46785">
    <property type="entry name" value="Winged helix' DNA-binding domain"/>
    <property type="match status" value="1"/>
</dbReference>
<proteinExistence type="predicted"/>
<keyword evidence="3" id="KW-0804">Transcription</keyword>
<dbReference type="Gene3D" id="1.10.10.10">
    <property type="entry name" value="Winged helix-like DNA-binding domain superfamily/Winged helix DNA-binding domain"/>
    <property type="match status" value="1"/>
</dbReference>
<dbReference type="InterPro" id="IPR036390">
    <property type="entry name" value="WH_DNA-bd_sf"/>
</dbReference>
<dbReference type="InterPro" id="IPR028082">
    <property type="entry name" value="Peripla_BP_I"/>
</dbReference>
<protein>
    <submittedName>
        <fullName evidence="5">Arabinose metabolism transcriptional repressor</fullName>
    </submittedName>
</protein>
<dbReference type="PANTHER" id="PTHR30146">
    <property type="entry name" value="LACI-RELATED TRANSCRIPTIONAL REPRESSOR"/>
    <property type="match status" value="1"/>
</dbReference>
<dbReference type="CDD" id="cd06267">
    <property type="entry name" value="PBP1_LacI_sugar_binding-like"/>
    <property type="match status" value="1"/>
</dbReference>
<dbReference type="RefSeq" id="WP_055226181.1">
    <property type="nucleotide sequence ID" value="NZ_CAXSRP010000008.1"/>
</dbReference>
<dbReference type="InterPro" id="IPR000524">
    <property type="entry name" value="Tscrpt_reg_HTH_GntR"/>
</dbReference>
<reference evidence="5 6" key="1">
    <citation type="submission" date="2015-09" db="EMBL/GenBank/DDBJ databases">
        <authorList>
            <consortium name="Pathogen Informatics"/>
        </authorList>
    </citation>
    <scope>NUCLEOTIDE SEQUENCE [LARGE SCALE GENOMIC DNA]</scope>
    <source>
        <strain evidence="5 6">2789STDY5608849</strain>
    </source>
</reference>
<dbReference type="PRINTS" id="PR00035">
    <property type="entry name" value="HTHGNTR"/>
</dbReference>
<dbReference type="Gene3D" id="3.40.50.2300">
    <property type="match status" value="2"/>
</dbReference>
<keyword evidence="1" id="KW-0805">Transcription regulation</keyword>
<dbReference type="GO" id="GO:0000976">
    <property type="term" value="F:transcription cis-regulatory region binding"/>
    <property type="evidence" value="ECO:0007669"/>
    <property type="project" value="TreeGrafter"/>
</dbReference>
<evidence type="ECO:0000256" key="1">
    <source>
        <dbReference type="ARBA" id="ARBA00023015"/>
    </source>
</evidence>
<dbReference type="Pfam" id="PF13377">
    <property type="entry name" value="Peripla_BP_3"/>
    <property type="match status" value="1"/>
</dbReference>
<dbReference type="CDD" id="cd07377">
    <property type="entry name" value="WHTH_GntR"/>
    <property type="match status" value="1"/>
</dbReference>
<evidence type="ECO:0000256" key="2">
    <source>
        <dbReference type="ARBA" id="ARBA00023125"/>
    </source>
</evidence>
<evidence type="ECO:0000256" key="3">
    <source>
        <dbReference type="ARBA" id="ARBA00023163"/>
    </source>
</evidence>
<sequence>MDRNKRITKPKYEIIKEALLERIRTGQFSSDAVFCTEKMLSEQYEVSRITAKRAIEDLEQQGILYRKRGVGSFVSQKIPPVSSSASETDSKSKMVSLLLPFATTQGNISETIGSLSAALAEKGYFLSIHITGSSSPKERATLELLRSQNIAGLVYYPKRDNIHLEQLNDFLFANRPVVIIDKQTDCPYLNNVVCDNYDGGRQLTRHLLEQGHRNIAFFTTAPLSETSSVRDRFGGFLHEIKAAGIMPDSRQLITWPHALSTEDALSTEITPFQQQLLTLRQNGITALLAENDQVAELIFLACRTIGLRIPEDLCLCGFDDTSLSRSLEITSIHQDFESIGREASRILLSTLENPAAEPEKIVLPVTLVPRASSLRMIKTES</sequence>
<dbReference type="PANTHER" id="PTHR30146:SF109">
    <property type="entry name" value="HTH-TYPE TRANSCRIPTIONAL REGULATOR GALS"/>
    <property type="match status" value="1"/>
</dbReference>
<evidence type="ECO:0000313" key="6">
    <source>
        <dbReference type="Proteomes" id="UP000095706"/>
    </source>
</evidence>
<evidence type="ECO:0000313" key="5">
    <source>
        <dbReference type="EMBL" id="CUN60860.1"/>
    </source>
</evidence>
<name>A0A173YB95_9FIRM</name>
<gene>
    <name evidence="5" type="primary">araR</name>
    <name evidence="5" type="ORF">ERS852406_00434</name>
</gene>
<dbReference type="PROSITE" id="PS50949">
    <property type="entry name" value="HTH_GNTR"/>
    <property type="match status" value="1"/>
</dbReference>
<dbReference type="EMBL" id="CYYV01000002">
    <property type="protein sequence ID" value="CUN60860.1"/>
    <property type="molecule type" value="Genomic_DNA"/>
</dbReference>
<feature type="domain" description="HTH gntR-type" evidence="4">
    <location>
        <begin position="9"/>
        <end position="77"/>
    </location>
</feature>
<dbReference type="SMART" id="SM00345">
    <property type="entry name" value="HTH_GNTR"/>
    <property type="match status" value="1"/>
</dbReference>
<dbReference type="InterPro" id="IPR046335">
    <property type="entry name" value="LacI/GalR-like_sensor"/>
</dbReference>
<evidence type="ECO:0000259" key="4">
    <source>
        <dbReference type="PROSITE" id="PS50949"/>
    </source>
</evidence>
<dbReference type="AlphaFoldDB" id="A0A173YB95"/>
<dbReference type="Pfam" id="PF00392">
    <property type="entry name" value="GntR"/>
    <property type="match status" value="1"/>
</dbReference>
<dbReference type="GO" id="GO:0003700">
    <property type="term" value="F:DNA-binding transcription factor activity"/>
    <property type="evidence" value="ECO:0007669"/>
    <property type="project" value="InterPro"/>
</dbReference>
<dbReference type="Proteomes" id="UP000095706">
    <property type="component" value="Unassembled WGS sequence"/>
</dbReference>